<accession>A0A1Y2DH02</accession>
<dbReference type="InParanoid" id="A0A1Y2DH02"/>
<evidence type="ECO:0000256" key="1">
    <source>
        <dbReference type="ARBA" id="ARBA00022857"/>
    </source>
</evidence>
<dbReference type="InterPro" id="IPR002347">
    <property type="entry name" value="SDR_fam"/>
</dbReference>
<evidence type="ECO:0000313" key="3">
    <source>
        <dbReference type="Proteomes" id="UP000193467"/>
    </source>
</evidence>
<dbReference type="STRING" id="106004.A0A1Y2DH02"/>
<evidence type="ECO:0000313" key="2">
    <source>
        <dbReference type="EMBL" id="ORY57995.1"/>
    </source>
</evidence>
<dbReference type="AlphaFoldDB" id="A0A1Y2DH02"/>
<dbReference type="CDD" id="cd05325">
    <property type="entry name" value="carb_red_sniffer_like_SDR_c"/>
    <property type="match status" value="1"/>
</dbReference>
<organism evidence="2 3">
    <name type="scientific">Leucosporidium creatinivorum</name>
    <dbReference type="NCBI Taxonomy" id="106004"/>
    <lineage>
        <taxon>Eukaryota</taxon>
        <taxon>Fungi</taxon>
        <taxon>Dikarya</taxon>
        <taxon>Basidiomycota</taxon>
        <taxon>Pucciniomycotina</taxon>
        <taxon>Microbotryomycetes</taxon>
        <taxon>Leucosporidiales</taxon>
        <taxon>Leucosporidium</taxon>
    </lineage>
</organism>
<proteinExistence type="predicted"/>
<dbReference type="PANTHER" id="PTHR45458">
    <property type="entry name" value="SHORT-CHAIN DEHYDROGENASE/REDUCTASE SDR"/>
    <property type="match status" value="1"/>
</dbReference>
<dbReference type="PRINTS" id="PR00081">
    <property type="entry name" value="GDHRDH"/>
</dbReference>
<keyword evidence="3" id="KW-1185">Reference proteome</keyword>
<dbReference type="EMBL" id="MCGR01000080">
    <property type="protein sequence ID" value="ORY57995.1"/>
    <property type="molecule type" value="Genomic_DNA"/>
</dbReference>
<dbReference type="SUPFAM" id="SSF51735">
    <property type="entry name" value="NAD(P)-binding Rossmann-fold domains"/>
    <property type="match status" value="1"/>
</dbReference>
<dbReference type="InterPro" id="IPR020904">
    <property type="entry name" value="Sc_DH/Rdtase_CS"/>
</dbReference>
<dbReference type="InterPro" id="IPR036291">
    <property type="entry name" value="NAD(P)-bd_dom_sf"/>
</dbReference>
<dbReference type="Gene3D" id="3.40.50.720">
    <property type="entry name" value="NAD(P)-binding Rossmann-like Domain"/>
    <property type="match status" value="1"/>
</dbReference>
<dbReference type="OrthoDB" id="2522757at2759"/>
<dbReference type="Pfam" id="PF00106">
    <property type="entry name" value="adh_short"/>
    <property type="match status" value="1"/>
</dbReference>
<comment type="caution">
    <text evidence="2">The sequence shown here is derived from an EMBL/GenBank/DDBJ whole genome shotgun (WGS) entry which is preliminary data.</text>
</comment>
<protein>
    <submittedName>
        <fullName evidence="2">Uncharacterized protein</fullName>
    </submittedName>
</protein>
<dbReference type="PANTHER" id="PTHR45458:SF1">
    <property type="entry name" value="SHORT CHAIN DEHYDROGENASE"/>
    <property type="match status" value="1"/>
</dbReference>
<dbReference type="Proteomes" id="UP000193467">
    <property type="component" value="Unassembled WGS sequence"/>
</dbReference>
<gene>
    <name evidence="2" type="ORF">BCR35DRAFT_335234</name>
</gene>
<dbReference type="InterPro" id="IPR052184">
    <property type="entry name" value="SDR_enzymes"/>
</dbReference>
<dbReference type="PROSITE" id="PS00061">
    <property type="entry name" value="ADH_SHORT"/>
    <property type="match status" value="1"/>
</dbReference>
<sequence>MTLTYLVIGANRGLGLEFVKQLSEKEGCKVLATARDLQAAGELQALARKAGSDKVQLFELDFTSEESLASLTPSLPPFNRLLINAGTNSLRDPLLTSSLDMPSDLLKTFEINVLGPLKTVRALVPVMKDANVEGGEKEGKKVMLMSSELASIERIDIKGTNSPSYSVSKTALNMLGAKLALELTPLDIDLVIMHPGWVKTDMGGEFAPLEPAQSIAGMLSTLESAHTGSFMGWDGKVTPW</sequence>
<dbReference type="GO" id="GO:0016616">
    <property type="term" value="F:oxidoreductase activity, acting on the CH-OH group of donors, NAD or NADP as acceptor"/>
    <property type="evidence" value="ECO:0007669"/>
    <property type="project" value="TreeGrafter"/>
</dbReference>
<name>A0A1Y2DH02_9BASI</name>
<keyword evidence="1" id="KW-0521">NADP</keyword>
<reference evidence="2 3" key="1">
    <citation type="submission" date="2016-07" db="EMBL/GenBank/DDBJ databases">
        <title>Pervasive Adenine N6-methylation of Active Genes in Fungi.</title>
        <authorList>
            <consortium name="DOE Joint Genome Institute"/>
            <person name="Mondo S.J."/>
            <person name="Dannebaum R.O."/>
            <person name="Kuo R.C."/>
            <person name="Labutti K."/>
            <person name="Haridas S."/>
            <person name="Kuo A."/>
            <person name="Salamov A."/>
            <person name="Ahrendt S.R."/>
            <person name="Lipzen A."/>
            <person name="Sullivan W."/>
            <person name="Andreopoulos W.B."/>
            <person name="Clum A."/>
            <person name="Lindquist E."/>
            <person name="Daum C."/>
            <person name="Ramamoorthy G.K."/>
            <person name="Gryganskyi A."/>
            <person name="Culley D."/>
            <person name="Magnuson J.K."/>
            <person name="James T.Y."/>
            <person name="O'Malley M.A."/>
            <person name="Stajich J.E."/>
            <person name="Spatafora J.W."/>
            <person name="Visel A."/>
            <person name="Grigoriev I.V."/>
        </authorList>
    </citation>
    <scope>NUCLEOTIDE SEQUENCE [LARGE SCALE GENOMIC DNA]</scope>
    <source>
        <strain evidence="2 3">62-1032</strain>
    </source>
</reference>